<dbReference type="CDD" id="cd00043">
    <property type="entry name" value="CYCLIN_SF"/>
    <property type="match status" value="1"/>
</dbReference>
<evidence type="ECO:0000256" key="2">
    <source>
        <dbReference type="ARBA" id="ARBA00023163"/>
    </source>
</evidence>
<dbReference type="EMBL" id="UINC01137044">
    <property type="protein sequence ID" value="SVD22151.1"/>
    <property type="molecule type" value="Genomic_DNA"/>
</dbReference>
<dbReference type="PANTHER" id="PTHR11618">
    <property type="entry name" value="TRANSCRIPTION INITIATION FACTOR IIB-RELATED"/>
    <property type="match status" value="1"/>
</dbReference>
<accession>A0A382TL30</accession>
<dbReference type="Pfam" id="PF00382">
    <property type="entry name" value="TFIIB"/>
    <property type="match status" value="2"/>
</dbReference>
<dbReference type="GO" id="GO:0017025">
    <property type="term" value="F:TBP-class protein binding"/>
    <property type="evidence" value="ECO:0007669"/>
    <property type="project" value="InterPro"/>
</dbReference>
<dbReference type="Gene3D" id="1.10.472.170">
    <property type="match status" value="1"/>
</dbReference>
<dbReference type="AlphaFoldDB" id="A0A382TL30"/>
<dbReference type="GO" id="GO:0070897">
    <property type="term" value="P:transcription preinitiation complex assembly"/>
    <property type="evidence" value="ECO:0007669"/>
    <property type="project" value="InterPro"/>
</dbReference>
<sequence length="277" mass="30954">VFILIKHLPYLLDSNSKCPNCGSSKRVNGENAAEEYCTKCGYCFTKSDDDIPFGFRPEKDDYGLGSRIGKGKDWKKIAPRSRFLPDSNTYNHLKIKNLVEKYAAKIKHNKTIENETLELINKTRKIHKGKNADTFVVACLYIVYRRQGIPSTPASITAKTNIKIKKFADYYKKICYLLEINPIPDKAVKNIAQIASKVGLPEIIVQKAIRIISKIPDSETGSSPTGIAAAMLSLVSNGTKYPITRRQLAQAAGMNPQTIGNSEKRLKDAFKRKKVQA</sequence>
<evidence type="ECO:0000259" key="4">
    <source>
        <dbReference type="Pfam" id="PF00382"/>
    </source>
</evidence>
<evidence type="ECO:0000313" key="5">
    <source>
        <dbReference type="EMBL" id="SVD22151.1"/>
    </source>
</evidence>
<dbReference type="PRINTS" id="PR00685">
    <property type="entry name" value="TIFACTORIIB"/>
</dbReference>
<protein>
    <recommendedName>
        <fullName evidence="4">Transcription factor TFIIB cyclin-like domain-containing protein</fullName>
    </recommendedName>
</protein>
<proteinExistence type="predicted"/>
<reference evidence="5" key="1">
    <citation type="submission" date="2018-05" db="EMBL/GenBank/DDBJ databases">
        <authorList>
            <person name="Lanie J.A."/>
            <person name="Ng W.-L."/>
            <person name="Kazmierczak K.M."/>
            <person name="Andrzejewski T.M."/>
            <person name="Davidsen T.M."/>
            <person name="Wayne K.J."/>
            <person name="Tettelin H."/>
            <person name="Glass J.I."/>
            <person name="Rusch D."/>
            <person name="Podicherti R."/>
            <person name="Tsui H.-C.T."/>
            <person name="Winkler M.E."/>
        </authorList>
    </citation>
    <scope>NUCLEOTIDE SEQUENCE</scope>
</reference>
<dbReference type="SUPFAM" id="SSF57783">
    <property type="entry name" value="Zinc beta-ribbon"/>
    <property type="match status" value="1"/>
</dbReference>
<dbReference type="GO" id="GO:0097550">
    <property type="term" value="C:transcription preinitiation complex"/>
    <property type="evidence" value="ECO:0007669"/>
    <property type="project" value="TreeGrafter"/>
</dbReference>
<gene>
    <name evidence="5" type="ORF">METZ01_LOCUS375005</name>
</gene>
<evidence type="ECO:0000256" key="3">
    <source>
        <dbReference type="SAM" id="MobiDB-lite"/>
    </source>
</evidence>
<feature type="non-terminal residue" evidence="5">
    <location>
        <position position="1"/>
    </location>
</feature>
<evidence type="ECO:0000256" key="1">
    <source>
        <dbReference type="ARBA" id="ARBA00023015"/>
    </source>
</evidence>
<dbReference type="InterPro" id="IPR036915">
    <property type="entry name" value="Cyclin-like_sf"/>
</dbReference>
<organism evidence="5">
    <name type="scientific">marine metagenome</name>
    <dbReference type="NCBI Taxonomy" id="408172"/>
    <lineage>
        <taxon>unclassified sequences</taxon>
        <taxon>metagenomes</taxon>
        <taxon>ecological metagenomes</taxon>
    </lineage>
</organism>
<dbReference type="PANTHER" id="PTHR11618:SF13">
    <property type="entry name" value="TRANSCRIPTION INITIATION FACTOR IIB"/>
    <property type="match status" value="1"/>
</dbReference>
<keyword evidence="2" id="KW-0804">Transcription</keyword>
<name>A0A382TL30_9ZZZZ</name>
<keyword evidence="1" id="KW-0805">Transcription regulation</keyword>
<feature type="domain" description="Transcription factor TFIIB cyclin-like" evidence="4">
    <location>
        <begin position="186"/>
        <end position="267"/>
    </location>
</feature>
<dbReference type="InterPro" id="IPR000812">
    <property type="entry name" value="TFIIB"/>
</dbReference>
<dbReference type="Gene3D" id="1.10.472.10">
    <property type="entry name" value="Cyclin-like"/>
    <property type="match status" value="1"/>
</dbReference>
<dbReference type="InterPro" id="IPR013150">
    <property type="entry name" value="TFIIB_cyclin"/>
</dbReference>
<feature type="region of interest" description="Disordered" evidence="3">
    <location>
        <begin position="255"/>
        <end position="277"/>
    </location>
</feature>
<dbReference type="SUPFAM" id="SSF47954">
    <property type="entry name" value="Cyclin-like"/>
    <property type="match status" value="2"/>
</dbReference>
<feature type="domain" description="Transcription factor TFIIB cyclin-like" evidence="4">
    <location>
        <begin position="98"/>
        <end position="174"/>
    </location>
</feature>